<reference evidence="1" key="2">
    <citation type="journal article" date="2024" name="Plant">
        <title>Genomic evolution and insights into agronomic trait innovations of Sesamum species.</title>
        <authorList>
            <person name="Miao H."/>
            <person name="Wang L."/>
            <person name="Qu L."/>
            <person name="Liu H."/>
            <person name="Sun Y."/>
            <person name="Le M."/>
            <person name="Wang Q."/>
            <person name="Wei S."/>
            <person name="Zheng Y."/>
            <person name="Lin W."/>
            <person name="Duan Y."/>
            <person name="Cao H."/>
            <person name="Xiong S."/>
            <person name="Wang X."/>
            <person name="Wei L."/>
            <person name="Li C."/>
            <person name="Ma Q."/>
            <person name="Ju M."/>
            <person name="Zhao R."/>
            <person name="Li G."/>
            <person name="Mu C."/>
            <person name="Tian Q."/>
            <person name="Mei H."/>
            <person name="Zhang T."/>
            <person name="Gao T."/>
            <person name="Zhang H."/>
        </authorList>
    </citation>
    <scope>NUCLEOTIDE SEQUENCE</scope>
    <source>
        <strain evidence="1">KEN1</strain>
    </source>
</reference>
<reference evidence="1" key="1">
    <citation type="submission" date="2020-06" db="EMBL/GenBank/DDBJ databases">
        <authorList>
            <person name="Li T."/>
            <person name="Hu X."/>
            <person name="Zhang T."/>
            <person name="Song X."/>
            <person name="Zhang H."/>
            <person name="Dai N."/>
            <person name="Sheng W."/>
            <person name="Hou X."/>
            <person name="Wei L."/>
        </authorList>
    </citation>
    <scope>NUCLEOTIDE SEQUENCE</scope>
    <source>
        <strain evidence="1">KEN1</strain>
        <tissue evidence="1">Leaf</tissue>
    </source>
</reference>
<dbReference type="Gene3D" id="3.80.10.10">
    <property type="entry name" value="Ribonuclease Inhibitor"/>
    <property type="match status" value="1"/>
</dbReference>
<name>A0AAW2WN87_9LAMI</name>
<organism evidence="1">
    <name type="scientific">Sesamum latifolium</name>
    <dbReference type="NCBI Taxonomy" id="2727402"/>
    <lineage>
        <taxon>Eukaryota</taxon>
        <taxon>Viridiplantae</taxon>
        <taxon>Streptophyta</taxon>
        <taxon>Embryophyta</taxon>
        <taxon>Tracheophyta</taxon>
        <taxon>Spermatophyta</taxon>
        <taxon>Magnoliopsida</taxon>
        <taxon>eudicotyledons</taxon>
        <taxon>Gunneridae</taxon>
        <taxon>Pentapetalae</taxon>
        <taxon>asterids</taxon>
        <taxon>lamiids</taxon>
        <taxon>Lamiales</taxon>
        <taxon>Pedaliaceae</taxon>
        <taxon>Sesamum</taxon>
    </lineage>
</organism>
<dbReference type="InterPro" id="IPR032675">
    <property type="entry name" value="LRR_dom_sf"/>
</dbReference>
<sequence length="122" mass="13845">MDESPLPALGSLPNLVELQLVDSYIGEELIFEAYSFKKLKNLVIEEFSQLHTIVIQGGAMPDLKEMSLSKCPELRMFPRGIHSLAKVEKLTVYDMGKEFAARIRRNGKDRVMVGRIPVVHFQ</sequence>
<dbReference type="SUPFAM" id="SSF52047">
    <property type="entry name" value="RNI-like"/>
    <property type="match status" value="1"/>
</dbReference>
<evidence type="ECO:0000313" key="1">
    <source>
        <dbReference type="EMBL" id="KAL0443232.1"/>
    </source>
</evidence>
<protein>
    <submittedName>
        <fullName evidence="1">Uncharacterized protein</fullName>
    </submittedName>
</protein>
<accession>A0AAW2WN87</accession>
<dbReference type="AlphaFoldDB" id="A0AAW2WN87"/>
<comment type="caution">
    <text evidence="1">The sequence shown here is derived from an EMBL/GenBank/DDBJ whole genome shotgun (WGS) entry which is preliminary data.</text>
</comment>
<gene>
    <name evidence="1" type="ORF">Slati_2045900</name>
</gene>
<proteinExistence type="predicted"/>
<dbReference type="EMBL" id="JACGWN010000007">
    <property type="protein sequence ID" value="KAL0443232.1"/>
    <property type="molecule type" value="Genomic_DNA"/>
</dbReference>